<comment type="caution">
    <text evidence="1">The sequence shown here is derived from an EMBL/GenBank/DDBJ whole genome shotgun (WGS) entry which is preliminary data.</text>
</comment>
<proteinExistence type="predicted"/>
<accession>A0ABQ0XM90</accession>
<dbReference type="EMBL" id="BKAB01000039">
    <property type="protein sequence ID" value="GEP24540.1"/>
    <property type="molecule type" value="Genomic_DNA"/>
</dbReference>
<evidence type="ECO:0000313" key="2">
    <source>
        <dbReference type="Proteomes" id="UP000321409"/>
    </source>
</evidence>
<name>A0ABQ0XM90_9LACO</name>
<dbReference type="Proteomes" id="UP000321409">
    <property type="component" value="Unassembled WGS sequence"/>
</dbReference>
<gene>
    <name evidence="1" type="ORF">LDI01_21330</name>
</gene>
<organism evidence="1 2">
    <name type="scientific">Lentilactobacillus diolivorans</name>
    <dbReference type="NCBI Taxonomy" id="179838"/>
    <lineage>
        <taxon>Bacteria</taxon>
        <taxon>Bacillati</taxon>
        <taxon>Bacillota</taxon>
        <taxon>Bacilli</taxon>
        <taxon>Lactobacillales</taxon>
        <taxon>Lactobacillaceae</taxon>
        <taxon>Lentilactobacillus</taxon>
    </lineage>
</organism>
<sequence length="46" mass="4753">MVGIGTITPSVLCIGWWTDAGSIDIVLSFGCIQKVDDGKESAPNTG</sequence>
<evidence type="ECO:0000313" key="1">
    <source>
        <dbReference type="EMBL" id="GEP24540.1"/>
    </source>
</evidence>
<protein>
    <submittedName>
        <fullName evidence="1">Uncharacterized protein</fullName>
    </submittedName>
</protein>
<reference evidence="1 2" key="1">
    <citation type="submission" date="2019-07" db="EMBL/GenBank/DDBJ databases">
        <title>Whole genome shotgun sequence of Lactobacillus diolivorans NBRC 107869.</title>
        <authorList>
            <person name="Hosoyama A."/>
            <person name="Uohara A."/>
            <person name="Ohji S."/>
            <person name="Ichikawa N."/>
        </authorList>
    </citation>
    <scope>NUCLEOTIDE SEQUENCE [LARGE SCALE GENOMIC DNA]</scope>
    <source>
        <strain evidence="1 2">NBRC 107869</strain>
    </source>
</reference>
<keyword evidence="2" id="KW-1185">Reference proteome</keyword>